<evidence type="ECO:0000313" key="9">
    <source>
        <dbReference type="Proteomes" id="UP000187495"/>
    </source>
</evidence>
<protein>
    <recommendedName>
        <fullName evidence="3">L-threonylcarbamoyladenylate synthase</fullName>
        <ecNumber evidence="3">2.7.7.87</ecNumber>
    </recommendedName>
</protein>
<organism evidence="8 9">
    <name type="scientific">Moraxella cuniculi DSM 21768</name>
    <dbReference type="NCBI Taxonomy" id="1122245"/>
    <lineage>
        <taxon>Bacteria</taxon>
        <taxon>Pseudomonadati</taxon>
        <taxon>Pseudomonadota</taxon>
        <taxon>Gammaproteobacteria</taxon>
        <taxon>Moraxellales</taxon>
        <taxon>Moraxellaceae</taxon>
        <taxon>Moraxella</taxon>
    </lineage>
</organism>
<gene>
    <name evidence="8" type="ORF">SAMN02745664_102147</name>
</gene>
<evidence type="ECO:0000256" key="5">
    <source>
        <dbReference type="ARBA" id="ARBA00022679"/>
    </source>
</evidence>
<dbReference type="SUPFAM" id="SSF55821">
    <property type="entry name" value="YrdC/RibB"/>
    <property type="match status" value="1"/>
</dbReference>
<name>A0A1N7DVD0_9GAMM</name>
<feature type="domain" description="YrdC-like" evidence="7">
    <location>
        <begin position="10"/>
        <end position="207"/>
    </location>
</feature>
<evidence type="ECO:0000256" key="4">
    <source>
        <dbReference type="ARBA" id="ARBA00022490"/>
    </source>
</evidence>
<dbReference type="Proteomes" id="UP000187495">
    <property type="component" value="Unassembled WGS sequence"/>
</dbReference>
<dbReference type="GO" id="GO:0003725">
    <property type="term" value="F:double-stranded RNA binding"/>
    <property type="evidence" value="ECO:0007669"/>
    <property type="project" value="InterPro"/>
</dbReference>
<accession>A0A1N7DVD0</accession>
<comment type="subcellular location">
    <subcellularLocation>
        <location evidence="1">Cytoplasm</location>
    </subcellularLocation>
</comment>
<keyword evidence="4" id="KW-0963">Cytoplasm</keyword>
<comment type="catalytic activity">
    <reaction evidence="6">
        <text>L-threonine + hydrogencarbonate + ATP = L-threonylcarbamoyladenylate + diphosphate + H2O</text>
        <dbReference type="Rhea" id="RHEA:36407"/>
        <dbReference type="ChEBI" id="CHEBI:15377"/>
        <dbReference type="ChEBI" id="CHEBI:17544"/>
        <dbReference type="ChEBI" id="CHEBI:30616"/>
        <dbReference type="ChEBI" id="CHEBI:33019"/>
        <dbReference type="ChEBI" id="CHEBI:57926"/>
        <dbReference type="ChEBI" id="CHEBI:73682"/>
        <dbReference type="EC" id="2.7.7.87"/>
    </reaction>
</comment>
<dbReference type="PANTHER" id="PTHR17490">
    <property type="entry name" value="SUA5"/>
    <property type="match status" value="1"/>
</dbReference>
<sequence>MSNPDVILSVHNLPAVADYLRSGAVLAYPSESVWGLGCDAFNTTALKRVIALKNRQLDKGLIVLTDNAERLLPLFANVSHETAKRYIEQIQQQTEHFVATHQRAVTWLIEADLTQLPKELLGGFATLAVRITPHPVLQSLCQNLVSKHNPYGFLVSTSCNLASQPPAQTLLDAYGYFADSVAYLDTDNLGFVQPSCIIELATGKMLR</sequence>
<dbReference type="EC" id="2.7.7.87" evidence="3"/>
<comment type="similarity">
    <text evidence="2">Belongs to the SUA5 family.</text>
</comment>
<dbReference type="GO" id="GO:0005737">
    <property type="term" value="C:cytoplasm"/>
    <property type="evidence" value="ECO:0007669"/>
    <property type="project" value="UniProtKB-SubCell"/>
</dbReference>
<dbReference type="GO" id="GO:0061710">
    <property type="term" value="F:L-threonylcarbamoyladenylate synthase"/>
    <property type="evidence" value="ECO:0007669"/>
    <property type="project" value="UniProtKB-EC"/>
</dbReference>
<dbReference type="InterPro" id="IPR006070">
    <property type="entry name" value="Sua5-like_dom"/>
</dbReference>
<dbReference type="InterPro" id="IPR017945">
    <property type="entry name" value="DHBP_synth_RibB-like_a/b_dom"/>
</dbReference>
<dbReference type="InterPro" id="IPR050156">
    <property type="entry name" value="TC-AMP_synthase_SUA5"/>
</dbReference>
<dbReference type="Pfam" id="PF01300">
    <property type="entry name" value="Sua5_yciO_yrdC"/>
    <property type="match status" value="1"/>
</dbReference>
<evidence type="ECO:0000259" key="7">
    <source>
        <dbReference type="PROSITE" id="PS51163"/>
    </source>
</evidence>
<evidence type="ECO:0000256" key="2">
    <source>
        <dbReference type="ARBA" id="ARBA00007663"/>
    </source>
</evidence>
<dbReference type="AlphaFoldDB" id="A0A1N7DVD0"/>
<dbReference type="Gene3D" id="3.90.870.10">
    <property type="entry name" value="DHBP synthase"/>
    <property type="match status" value="1"/>
</dbReference>
<dbReference type="GO" id="GO:0000049">
    <property type="term" value="F:tRNA binding"/>
    <property type="evidence" value="ECO:0007669"/>
    <property type="project" value="TreeGrafter"/>
</dbReference>
<evidence type="ECO:0000256" key="1">
    <source>
        <dbReference type="ARBA" id="ARBA00004496"/>
    </source>
</evidence>
<dbReference type="PROSITE" id="PS51163">
    <property type="entry name" value="YRDC"/>
    <property type="match status" value="1"/>
</dbReference>
<proteinExistence type="inferred from homology"/>
<evidence type="ECO:0000256" key="6">
    <source>
        <dbReference type="ARBA" id="ARBA00048366"/>
    </source>
</evidence>
<evidence type="ECO:0000256" key="3">
    <source>
        <dbReference type="ARBA" id="ARBA00012584"/>
    </source>
</evidence>
<dbReference type="EMBL" id="FTNU01000002">
    <property type="protein sequence ID" value="SIR79758.1"/>
    <property type="molecule type" value="Genomic_DNA"/>
</dbReference>
<keyword evidence="5" id="KW-0808">Transferase</keyword>
<evidence type="ECO:0000313" key="8">
    <source>
        <dbReference type="EMBL" id="SIR79758.1"/>
    </source>
</evidence>
<dbReference type="GO" id="GO:0006450">
    <property type="term" value="P:regulation of translational fidelity"/>
    <property type="evidence" value="ECO:0007669"/>
    <property type="project" value="TreeGrafter"/>
</dbReference>
<reference evidence="9" key="1">
    <citation type="submission" date="2017-01" db="EMBL/GenBank/DDBJ databases">
        <authorList>
            <person name="Varghese N."/>
            <person name="Submissions S."/>
        </authorList>
    </citation>
    <scope>NUCLEOTIDE SEQUENCE [LARGE SCALE GENOMIC DNA]</scope>
    <source>
        <strain evidence="9">DSM 21768</strain>
    </source>
</reference>
<keyword evidence="9" id="KW-1185">Reference proteome</keyword>
<dbReference type="PANTHER" id="PTHR17490:SF18">
    <property type="entry name" value="THREONYLCARBAMOYL-AMP SYNTHASE"/>
    <property type="match status" value="1"/>
</dbReference>
<dbReference type="STRING" id="34061.B0189_03005"/>
<dbReference type="RefSeq" id="WP_076554625.1">
    <property type="nucleotide sequence ID" value="NZ_FTNU01000002.1"/>
</dbReference>